<keyword evidence="1" id="KW-0808">Transferase</keyword>
<dbReference type="PANTHER" id="PTHR12526:SF630">
    <property type="entry name" value="GLYCOSYLTRANSFERASE"/>
    <property type="match status" value="1"/>
</dbReference>
<sequence>MKKISSFHIIAMATLGPGFSGGDRIFIELAKRWGKFFPIKIYVWQEGKEMCRRQSLQESKNLKFVLWKINFWCKLGFYACYLARIVKSIFESLRLGLKNDPTTYVYSASDFWMDSIPGWILKLRFPKVTWVATYYLGAPSPFTGFREQGGFQLPTIKGIFYWLQQQPIYWLTRIFADKVCVTSQPDVRRFPKQNKDKKVIVVRGGVNIPRKIKKVDKIFDGVFLGRLHPQKGVLELVDIWSRVVKSRPNAKLVMIGDGPLMSEVREKVKSKKLTRNITLTGTLLDGPKKFGIFQQSKIFMHSAVYDSGGMSCAEGMAWGMPGVAFDLEALKTYYPKGVLKAPIGDLNTYAKLVLKLLDDKNLYQRTTEDAIALVKEYWDWDKRAQEILREFALP</sequence>
<reference evidence="1 2" key="1">
    <citation type="journal article" date="2015" name="Nature">
        <title>rRNA introns, odd ribosomes, and small enigmatic genomes across a large radiation of phyla.</title>
        <authorList>
            <person name="Brown C.T."/>
            <person name="Hug L.A."/>
            <person name="Thomas B.C."/>
            <person name="Sharon I."/>
            <person name="Castelle C.J."/>
            <person name="Singh A."/>
            <person name="Wilkins M.J."/>
            <person name="Williams K.H."/>
            <person name="Banfield J.F."/>
        </authorList>
    </citation>
    <scope>NUCLEOTIDE SEQUENCE [LARGE SCALE GENOMIC DNA]</scope>
</reference>
<dbReference type="PANTHER" id="PTHR12526">
    <property type="entry name" value="GLYCOSYLTRANSFERASE"/>
    <property type="match status" value="1"/>
</dbReference>
<organism evidence="1 2">
    <name type="scientific">Candidatus Curtissbacteria bacterium GW2011_GWC1_44_33</name>
    <dbReference type="NCBI Taxonomy" id="1618413"/>
    <lineage>
        <taxon>Bacteria</taxon>
        <taxon>Candidatus Curtissiibacteriota</taxon>
    </lineage>
</organism>
<dbReference type="Proteomes" id="UP000033901">
    <property type="component" value="Unassembled WGS sequence"/>
</dbReference>
<dbReference type="Gene3D" id="3.40.50.2000">
    <property type="entry name" value="Glycogen Phosphorylase B"/>
    <property type="match status" value="2"/>
</dbReference>
<dbReference type="SUPFAM" id="SSF53756">
    <property type="entry name" value="UDP-Glycosyltransferase/glycogen phosphorylase"/>
    <property type="match status" value="1"/>
</dbReference>
<proteinExistence type="predicted"/>
<dbReference type="CDD" id="cd03801">
    <property type="entry name" value="GT4_PimA-like"/>
    <property type="match status" value="1"/>
</dbReference>
<dbReference type="Pfam" id="PF13692">
    <property type="entry name" value="Glyco_trans_1_4"/>
    <property type="match status" value="1"/>
</dbReference>
<comment type="caution">
    <text evidence="1">The sequence shown here is derived from an EMBL/GenBank/DDBJ whole genome shotgun (WGS) entry which is preliminary data.</text>
</comment>
<accession>A0A0G1M5B8</accession>
<evidence type="ECO:0000313" key="2">
    <source>
        <dbReference type="Proteomes" id="UP000033901"/>
    </source>
</evidence>
<name>A0A0G1M5B8_9BACT</name>
<protein>
    <submittedName>
        <fullName evidence="1">Glycosyltransferase</fullName>
    </submittedName>
</protein>
<dbReference type="EMBL" id="LCIZ01000015">
    <property type="protein sequence ID" value="KKT67109.1"/>
    <property type="molecule type" value="Genomic_DNA"/>
</dbReference>
<dbReference type="AlphaFoldDB" id="A0A0G1M5B8"/>
<dbReference type="GO" id="GO:0016740">
    <property type="term" value="F:transferase activity"/>
    <property type="evidence" value="ECO:0007669"/>
    <property type="project" value="UniProtKB-KW"/>
</dbReference>
<gene>
    <name evidence="1" type="ORF">UW61_C0015G0032</name>
</gene>
<evidence type="ECO:0000313" key="1">
    <source>
        <dbReference type="EMBL" id="KKT67109.1"/>
    </source>
</evidence>